<gene>
    <name evidence="1" type="ORF">QFC24_004891</name>
</gene>
<accession>A0ACC2XCV2</accession>
<name>A0ACC2XCV2_9TREE</name>
<evidence type="ECO:0000313" key="1">
    <source>
        <dbReference type="EMBL" id="KAJ9121216.1"/>
    </source>
</evidence>
<evidence type="ECO:0000313" key="2">
    <source>
        <dbReference type="Proteomes" id="UP001234202"/>
    </source>
</evidence>
<organism evidence="1 2">
    <name type="scientific">Naganishia onofrii</name>
    <dbReference type="NCBI Taxonomy" id="1851511"/>
    <lineage>
        <taxon>Eukaryota</taxon>
        <taxon>Fungi</taxon>
        <taxon>Dikarya</taxon>
        <taxon>Basidiomycota</taxon>
        <taxon>Agaricomycotina</taxon>
        <taxon>Tremellomycetes</taxon>
        <taxon>Filobasidiales</taxon>
        <taxon>Filobasidiaceae</taxon>
        <taxon>Naganishia</taxon>
    </lineage>
</organism>
<sequence>MFAQSTKFNRAPPDLQRDRSAPMDFDFENPRDPGLFGSIPHKQQHIETMDGQSTWTPGPYTCALPNTTQLPPAIQHGGPMLFAHPPPSDVLPGKEQDTIGDTSIGTMMDVDTSMRAHEHDHTESRDIDMWSDSPAKPIRGHTDPNTPAKEEGSNGGNPSQSATQAKPTLLSSILRPINANAVRRVEKQRSKTQQRRQGDRAASAGSESMNRGALVLRAAEGEDEDLLSEDGDSEDVSDEEGNFNDHSGTAAVHINDEEIIPPPPTKLTGIGTR</sequence>
<comment type="caution">
    <text evidence="1">The sequence shown here is derived from an EMBL/GenBank/DDBJ whole genome shotgun (WGS) entry which is preliminary data.</text>
</comment>
<dbReference type="Proteomes" id="UP001234202">
    <property type="component" value="Unassembled WGS sequence"/>
</dbReference>
<proteinExistence type="predicted"/>
<reference evidence="1" key="1">
    <citation type="submission" date="2023-04" db="EMBL/GenBank/DDBJ databases">
        <title>Draft Genome sequencing of Naganishia species isolated from polar environments using Oxford Nanopore Technology.</title>
        <authorList>
            <person name="Leo P."/>
            <person name="Venkateswaran K."/>
        </authorList>
    </citation>
    <scope>NUCLEOTIDE SEQUENCE</scope>
    <source>
        <strain evidence="1">DBVPG 5303</strain>
    </source>
</reference>
<protein>
    <submittedName>
        <fullName evidence="1">Uncharacterized protein</fullName>
    </submittedName>
</protein>
<keyword evidence="2" id="KW-1185">Reference proteome</keyword>
<dbReference type="EMBL" id="JASBWV010000018">
    <property type="protein sequence ID" value="KAJ9121216.1"/>
    <property type="molecule type" value="Genomic_DNA"/>
</dbReference>